<dbReference type="AlphaFoldDB" id="A0A7S1HHM0"/>
<gene>
    <name evidence="1" type="ORF">HAND00432_LOCUS33195</name>
</gene>
<organism evidence="1">
    <name type="scientific">Hemiselmis andersenii</name>
    <name type="common">Cryptophyte alga</name>
    <dbReference type="NCBI Taxonomy" id="464988"/>
    <lineage>
        <taxon>Eukaryota</taxon>
        <taxon>Cryptophyceae</taxon>
        <taxon>Cryptomonadales</taxon>
        <taxon>Hemiselmidaceae</taxon>
        <taxon>Hemiselmis</taxon>
    </lineage>
</organism>
<name>A0A7S1HHM0_HEMAN</name>
<sequence length="191" mass="21219">MEDILSKQELYGAPVQVETFEGLDDQALRAVAWAKDAGVVMFPPFYSYPGIGTQAARDLRNFARHGFERSGTVVFVGGGLEIKVMNDVFGFEIHPTYVKGPYYKDERYAREDSTFGELPDMIPEVGNVFGAKMSTLPPNSRSFYDSFGVSVACCVRVGLGRACFLAQDFMDVVRDEIGPWATLLEALINYQ</sequence>
<accession>A0A7S1HHM0</accession>
<protein>
    <submittedName>
        <fullName evidence="1">Uncharacterized protein</fullName>
    </submittedName>
</protein>
<dbReference type="EMBL" id="HBFX01055185">
    <property type="protein sequence ID" value="CAD8982185.1"/>
    <property type="molecule type" value="Transcribed_RNA"/>
</dbReference>
<proteinExistence type="predicted"/>
<evidence type="ECO:0000313" key="1">
    <source>
        <dbReference type="EMBL" id="CAD8982185.1"/>
    </source>
</evidence>
<reference evidence="1" key="1">
    <citation type="submission" date="2021-01" db="EMBL/GenBank/DDBJ databases">
        <authorList>
            <person name="Corre E."/>
            <person name="Pelletier E."/>
            <person name="Niang G."/>
            <person name="Scheremetjew M."/>
            <person name="Finn R."/>
            <person name="Kale V."/>
            <person name="Holt S."/>
            <person name="Cochrane G."/>
            <person name="Meng A."/>
            <person name="Brown T."/>
            <person name="Cohen L."/>
        </authorList>
    </citation>
    <scope>NUCLEOTIDE SEQUENCE</scope>
    <source>
        <strain evidence="1">CCMP644</strain>
    </source>
</reference>